<name>A0A7R8WW34_9CRUS</name>
<feature type="transmembrane region" description="Helical" evidence="2">
    <location>
        <begin position="177"/>
        <end position="196"/>
    </location>
</feature>
<feature type="compositionally biased region" description="Basic and acidic residues" evidence="1">
    <location>
        <begin position="141"/>
        <end position="157"/>
    </location>
</feature>
<feature type="region of interest" description="Disordered" evidence="1">
    <location>
        <begin position="1"/>
        <end position="92"/>
    </location>
</feature>
<dbReference type="EMBL" id="OB677369">
    <property type="protein sequence ID" value="CAD7236221.1"/>
    <property type="molecule type" value="Genomic_DNA"/>
</dbReference>
<feature type="compositionally biased region" description="Polar residues" evidence="1">
    <location>
        <begin position="26"/>
        <end position="48"/>
    </location>
</feature>
<feature type="non-terminal residue" evidence="3">
    <location>
        <position position="238"/>
    </location>
</feature>
<evidence type="ECO:0000256" key="2">
    <source>
        <dbReference type="SAM" id="Phobius"/>
    </source>
</evidence>
<keyword evidence="2" id="KW-1133">Transmembrane helix</keyword>
<keyword evidence="2" id="KW-0472">Membrane</keyword>
<organism evidence="3">
    <name type="scientific">Cyprideis torosa</name>
    <dbReference type="NCBI Taxonomy" id="163714"/>
    <lineage>
        <taxon>Eukaryota</taxon>
        <taxon>Metazoa</taxon>
        <taxon>Ecdysozoa</taxon>
        <taxon>Arthropoda</taxon>
        <taxon>Crustacea</taxon>
        <taxon>Oligostraca</taxon>
        <taxon>Ostracoda</taxon>
        <taxon>Podocopa</taxon>
        <taxon>Podocopida</taxon>
        <taxon>Cytherocopina</taxon>
        <taxon>Cytheroidea</taxon>
        <taxon>Cytherideidae</taxon>
        <taxon>Cyprideis</taxon>
    </lineage>
</organism>
<evidence type="ECO:0000256" key="1">
    <source>
        <dbReference type="SAM" id="MobiDB-lite"/>
    </source>
</evidence>
<keyword evidence="2" id="KW-0812">Transmembrane</keyword>
<feature type="region of interest" description="Disordered" evidence="1">
    <location>
        <begin position="114"/>
        <end position="165"/>
    </location>
</feature>
<reference evidence="3" key="1">
    <citation type="submission" date="2020-11" db="EMBL/GenBank/DDBJ databases">
        <authorList>
            <person name="Tran Van P."/>
        </authorList>
    </citation>
    <scope>NUCLEOTIDE SEQUENCE</scope>
</reference>
<sequence>MAINQPSFHVLRPTMAEPMEVDDSFESSPAQRPLENTSPRRPANTSPRENPLLMYVTRQSPETKFLRRRSPKHVPDSPDGSQSVVGDSNWSAEESVVDETESLYSALSQLSTMTASSSNTFLRPRSVRSAPPGDSPSRRSPKSEAEGRMSGLPRREAVEEDMPGLGSTGTARWIGRMLWLSLIGLVLIAILISRIGPSAEPPALNPSMQKLRQFLSKEIHDQEEALNALVRQLEDFIQ</sequence>
<feature type="compositionally biased region" description="Polar residues" evidence="1">
    <location>
        <begin position="79"/>
        <end position="92"/>
    </location>
</feature>
<gene>
    <name evidence="3" type="ORF">CTOB1V02_LOCUS14036</name>
</gene>
<dbReference type="AlphaFoldDB" id="A0A7R8WW34"/>
<accession>A0A7R8WW34</accession>
<protein>
    <submittedName>
        <fullName evidence="3">Uncharacterized protein</fullName>
    </submittedName>
</protein>
<evidence type="ECO:0000313" key="3">
    <source>
        <dbReference type="EMBL" id="CAD7236221.1"/>
    </source>
</evidence>
<proteinExistence type="predicted"/>